<dbReference type="RefSeq" id="WP_315997088.1">
    <property type="nucleotide sequence ID" value="NZ_JAWDJT010000002.1"/>
</dbReference>
<comment type="caution">
    <text evidence="1">The sequence shown here is derived from an EMBL/GenBank/DDBJ whole genome shotgun (WGS) entry which is preliminary data.</text>
</comment>
<dbReference type="Proteomes" id="UP001250698">
    <property type="component" value="Unassembled WGS sequence"/>
</dbReference>
<evidence type="ECO:0000313" key="2">
    <source>
        <dbReference type="Proteomes" id="UP001250698"/>
    </source>
</evidence>
<keyword evidence="2" id="KW-1185">Reference proteome</keyword>
<sequence length="269" mass="30217">MNWLRKLRGLLLPAPSPNPTPAALPASPRPPESVLRQELLLQLPAQFGKVRVVPGATHLDLEPYGLTLEWQVLDQARHAPTPERSAIVMLTLGFRLSHPQFFPTGIVECLAGIGTDDTDAIRKGVNNFCQGLLALVLDGLDGHHQPALNIVDATGQVQWHPLTGLVQVQGSWSARIDDVDEQHYFELLRPHLRDQLMPQPFHWLKLYASRQPDGEFIGECHWNNEPWDEGLQLLAQDTQHWPDPGTFAGWKQYLLFRHCGSGDTQLPFL</sequence>
<reference evidence="1 2" key="1">
    <citation type="submission" date="2023-10" db="EMBL/GenBank/DDBJ databases">
        <title>Hymenobacter endophyticus sp. nov., an isolate from the leaf tissues of wheat.</title>
        <authorList>
            <person name="Dai Y."/>
        </authorList>
    </citation>
    <scope>NUCLEOTIDE SEQUENCE [LARGE SCALE GENOMIC DNA]</scope>
    <source>
        <strain evidence="1 2">ZK17L-C2</strain>
    </source>
</reference>
<organism evidence="1 2">
    <name type="scientific">Hymenobacter endophyticus</name>
    <dbReference type="NCBI Taxonomy" id="3076335"/>
    <lineage>
        <taxon>Bacteria</taxon>
        <taxon>Pseudomonadati</taxon>
        <taxon>Bacteroidota</taxon>
        <taxon>Cytophagia</taxon>
        <taxon>Cytophagales</taxon>
        <taxon>Hymenobacteraceae</taxon>
        <taxon>Hymenobacter</taxon>
    </lineage>
</organism>
<accession>A0ABU3TDZ4</accession>
<dbReference type="Pfam" id="PF19875">
    <property type="entry name" value="DUF6348"/>
    <property type="match status" value="1"/>
</dbReference>
<dbReference type="EMBL" id="JAWDJT010000002">
    <property type="protein sequence ID" value="MDU0369596.1"/>
    <property type="molecule type" value="Genomic_DNA"/>
</dbReference>
<name>A0ABU3TDZ4_9BACT</name>
<evidence type="ECO:0000313" key="1">
    <source>
        <dbReference type="EMBL" id="MDU0369596.1"/>
    </source>
</evidence>
<proteinExistence type="predicted"/>
<protein>
    <submittedName>
        <fullName evidence="1">DUF6348 family protein</fullName>
    </submittedName>
</protein>
<dbReference type="InterPro" id="IPR045929">
    <property type="entry name" value="DUF6348"/>
</dbReference>
<gene>
    <name evidence="1" type="ORF">ROI90_04245</name>
</gene>